<gene>
    <name evidence="1" type="ORF">M0H32_06035</name>
</gene>
<evidence type="ECO:0000313" key="2">
    <source>
        <dbReference type="Proteomes" id="UP001431221"/>
    </source>
</evidence>
<dbReference type="Proteomes" id="UP001431221">
    <property type="component" value="Unassembled WGS sequence"/>
</dbReference>
<protein>
    <submittedName>
        <fullName evidence="1">Uncharacterized protein</fullName>
    </submittedName>
</protein>
<evidence type="ECO:0000313" key="1">
    <source>
        <dbReference type="EMBL" id="MCK7611710.1"/>
    </source>
</evidence>
<organism evidence="1 2">
    <name type="scientific">Roseibium sediminicola</name>
    <dbReference type="NCBI Taxonomy" id="2933272"/>
    <lineage>
        <taxon>Bacteria</taxon>
        <taxon>Pseudomonadati</taxon>
        <taxon>Pseudomonadota</taxon>
        <taxon>Alphaproteobacteria</taxon>
        <taxon>Hyphomicrobiales</taxon>
        <taxon>Stappiaceae</taxon>
        <taxon>Roseibium</taxon>
    </lineage>
</organism>
<sequence length="63" mass="7050">MPKRRGCLSLDKAEANNQIVRATVEREKHLRPCNNILPANPGHGIFIADHAIFTQGIRHSQAH</sequence>
<proteinExistence type="predicted"/>
<reference evidence="1" key="1">
    <citation type="submission" date="2022-04" db="EMBL/GenBank/DDBJ databases">
        <title>Roseibium sp. CAU 1639 isolated from mud.</title>
        <authorList>
            <person name="Kim W."/>
        </authorList>
    </citation>
    <scope>NUCLEOTIDE SEQUENCE</scope>
    <source>
        <strain evidence="1">CAU 1639</strain>
    </source>
</reference>
<dbReference type="EMBL" id="JALNMJ010000003">
    <property type="protein sequence ID" value="MCK7611710.1"/>
    <property type="molecule type" value="Genomic_DNA"/>
</dbReference>
<keyword evidence="2" id="KW-1185">Reference proteome</keyword>
<dbReference type="RefSeq" id="WP_248152109.1">
    <property type="nucleotide sequence ID" value="NZ_JALNMJ010000003.1"/>
</dbReference>
<comment type="caution">
    <text evidence="1">The sequence shown here is derived from an EMBL/GenBank/DDBJ whole genome shotgun (WGS) entry which is preliminary data.</text>
</comment>
<name>A0ABT0GS84_9HYPH</name>
<accession>A0ABT0GS84</accession>